<dbReference type="RefSeq" id="XP_056037512.1">
    <property type="nucleotide sequence ID" value="XM_056182140.1"/>
</dbReference>
<dbReference type="Gene3D" id="3.20.20.140">
    <property type="entry name" value="Metal-dependent hydrolases"/>
    <property type="match status" value="1"/>
</dbReference>
<protein>
    <recommendedName>
        <fullName evidence="1">Dipeptidase</fullName>
        <ecNumber evidence="1">3.4.13.19</ecNumber>
    </recommendedName>
</protein>
<dbReference type="Proteomes" id="UP001212411">
    <property type="component" value="Chromosome 2"/>
</dbReference>
<dbReference type="GeneID" id="80876829"/>
<dbReference type="CDD" id="cd01301">
    <property type="entry name" value="rDP_like"/>
    <property type="match status" value="1"/>
</dbReference>
<evidence type="ECO:0000313" key="2">
    <source>
        <dbReference type="EMBL" id="WBW73269.1"/>
    </source>
</evidence>
<evidence type="ECO:0000313" key="3">
    <source>
        <dbReference type="Proteomes" id="UP001212411"/>
    </source>
</evidence>
<accession>A0AAE9WCZ5</accession>
<dbReference type="AlphaFoldDB" id="A0AAE9WCZ5"/>
<dbReference type="KEGG" id="som:SOMG_03349"/>
<keyword evidence="3" id="KW-1185">Reference proteome</keyword>
<keyword evidence="1" id="KW-0224">Dipeptidase</keyword>
<dbReference type="GO" id="GO:0070573">
    <property type="term" value="F:metallodipeptidase activity"/>
    <property type="evidence" value="ECO:0007669"/>
    <property type="project" value="InterPro"/>
</dbReference>
<dbReference type="GO" id="GO:0046872">
    <property type="term" value="F:metal ion binding"/>
    <property type="evidence" value="ECO:0007669"/>
    <property type="project" value="UniProtKB-UniRule"/>
</dbReference>
<keyword evidence="1" id="KW-0479">Metal-binding</keyword>
<comment type="cofactor">
    <cofactor evidence="1">
        <name>Zn(2+)</name>
        <dbReference type="ChEBI" id="CHEBI:29105"/>
    </cofactor>
</comment>
<dbReference type="InterPro" id="IPR032466">
    <property type="entry name" value="Metal_Hydrolase"/>
</dbReference>
<dbReference type="SUPFAM" id="SSF51556">
    <property type="entry name" value="Metallo-dependent hydrolases"/>
    <property type="match status" value="1"/>
</dbReference>
<keyword evidence="1" id="KW-0862">Zinc</keyword>
<name>A0AAE9WCZ5_9SCHI</name>
<gene>
    <name evidence="2" type="primary">dpe1</name>
    <name evidence="2" type="ORF">SOMG_03349</name>
</gene>
<comment type="similarity">
    <text evidence="1">Belongs to the metallo-dependent hydrolases superfamily. Peptidase M19 family.</text>
</comment>
<dbReference type="PROSITE" id="PS51365">
    <property type="entry name" value="RENAL_DIPEPTIDASE_2"/>
    <property type="match status" value="1"/>
</dbReference>
<organism evidence="2 3">
    <name type="scientific">Schizosaccharomyces osmophilus</name>
    <dbReference type="NCBI Taxonomy" id="2545709"/>
    <lineage>
        <taxon>Eukaryota</taxon>
        <taxon>Fungi</taxon>
        <taxon>Dikarya</taxon>
        <taxon>Ascomycota</taxon>
        <taxon>Taphrinomycotina</taxon>
        <taxon>Schizosaccharomycetes</taxon>
        <taxon>Schizosaccharomycetales</taxon>
        <taxon>Schizosaccharomycetaceae</taxon>
        <taxon>Schizosaccharomyces</taxon>
    </lineage>
</organism>
<reference evidence="2 3" key="1">
    <citation type="journal article" date="2023" name="G3 (Bethesda)">
        <title>A high-quality reference genome for the fission yeast Schizosaccharomyces osmophilus.</title>
        <authorList>
            <person name="Jia G.S."/>
            <person name="Zhang W.C."/>
            <person name="Liang Y."/>
            <person name="Liu X.H."/>
            <person name="Rhind N."/>
            <person name="Pidoux A."/>
            <person name="Brysch-Herzberg M."/>
            <person name="Du L.L."/>
        </authorList>
    </citation>
    <scope>NUCLEOTIDE SEQUENCE [LARGE SCALE GENOMIC DNA]</scope>
    <source>
        <strain evidence="2 3">CBS 15793</strain>
    </source>
</reference>
<proteinExistence type="inferred from homology"/>
<dbReference type="PANTHER" id="PTHR10443:SF12">
    <property type="entry name" value="DIPEPTIDASE"/>
    <property type="match status" value="1"/>
</dbReference>
<keyword evidence="1" id="KW-0378">Hydrolase</keyword>
<dbReference type="GO" id="GO:0006508">
    <property type="term" value="P:proteolysis"/>
    <property type="evidence" value="ECO:0007669"/>
    <property type="project" value="UniProtKB-KW"/>
</dbReference>
<dbReference type="PANTHER" id="PTHR10443">
    <property type="entry name" value="MICROSOMAL DIPEPTIDASE"/>
    <property type="match status" value="1"/>
</dbReference>
<dbReference type="InterPro" id="IPR008257">
    <property type="entry name" value="Pept_M19"/>
</dbReference>
<dbReference type="Pfam" id="PF01244">
    <property type="entry name" value="Peptidase_M19"/>
    <property type="match status" value="1"/>
</dbReference>
<keyword evidence="1" id="KW-0482">Metalloprotease</keyword>
<evidence type="ECO:0000256" key="1">
    <source>
        <dbReference type="RuleBase" id="RU341113"/>
    </source>
</evidence>
<keyword evidence="1" id="KW-0645">Protease</keyword>
<sequence>MPCEEKSEIPFPATQPSNLKKQWIPKYVKISLCLLSASLLFALYKGPEFYIPSSLWTSEQKAHFVLNHFPLIDGHNDFPTFIRENYDNKLADRDLHHATGHTDIQRLRSGHVGGQFWSGFVECPSLAPDSFLAWNRSGEHEAVQQTLQQLDIIKRMIDKYPQDFSLTTKSNQVKYNFLRKRISGMIGIEGLHQIAGSPSILRRYYEMGVRYATLAHNCDNVFADAAVGGKQVNGGLSEAGRALVREMNRLGMMADLSHVTPEVMHQALDISLAPAFFSHSSAKAIHNHPRNVPDDVLSRVKDTDGVVMVNFYPNFISPTPRNTTLETVVEHIQHIAKVTGSYRHIGLGADYDGIELVPKGLEDVSKYPALFTRLADLGLSINDLINIAGGNVLRVWKATEQASHEIHEPLLEWEDELGK</sequence>
<comment type="catalytic activity">
    <reaction evidence="1">
        <text>an L-aminoacyl-L-amino acid + H2O = 2 an L-alpha-amino acid</text>
        <dbReference type="Rhea" id="RHEA:48940"/>
        <dbReference type="ChEBI" id="CHEBI:15377"/>
        <dbReference type="ChEBI" id="CHEBI:59869"/>
        <dbReference type="ChEBI" id="CHEBI:77460"/>
        <dbReference type="EC" id="3.4.13.19"/>
    </reaction>
</comment>
<dbReference type="EC" id="3.4.13.19" evidence="1"/>
<dbReference type="EMBL" id="CP115612">
    <property type="protein sequence ID" value="WBW73269.1"/>
    <property type="molecule type" value="Genomic_DNA"/>
</dbReference>